<proteinExistence type="predicted"/>
<name>A0A7J9IMK0_9ROSI</name>
<protein>
    <recommendedName>
        <fullName evidence="2">DUF4283 domain-containing protein</fullName>
    </recommendedName>
</protein>
<gene>
    <name evidence="3" type="ORF">Goarm_020114</name>
</gene>
<evidence type="ECO:0000259" key="2">
    <source>
        <dbReference type="Pfam" id="PF14111"/>
    </source>
</evidence>
<evidence type="ECO:0000313" key="3">
    <source>
        <dbReference type="EMBL" id="MBA0823379.1"/>
    </source>
</evidence>
<dbReference type="EMBL" id="JABFAE010000002">
    <property type="protein sequence ID" value="MBA0823379.1"/>
    <property type="molecule type" value="Genomic_DNA"/>
</dbReference>
<evidence type="ECO:0000313" key="4">
    <source>
        <dbReference type="Proteomes" id="UP000593575"/>
    </source>
</evidence>
<organism evidence="3 4">
    <name type="scientific">Gossypium armourianum</name>
    <dbReference type="NCBI Taxonomy" id="34283"/>
    <lineage>
        <taxon>Eukaryota</taxon>
        <taxon>Viridiplantae</taxon>
        <taxon>Streptophyta</taxon>
        <taxon>Embryophyta</taxon>
        <taxon>Tracheophyta</taxon>
        <taxon>Spermatophyta</taxon>
        <taxon>Magnoliopsida</taxon>
        <taxon>eudicotyledons</taxon>
        <taxon>Gunneridae</taxon>
        <taxon>Pentapetalae</taxon>
        <taxon>rosids</taxon>
        <taxon>malvids</taxon>
        <taxon>Malvales</taxon>
        <taxon>Malvaceae</taxon>
        <taxon>Malvoideae</taxon>
        <taxon>Gossypium</taxon>
    </lineage>
</organism>
<dbReference type="PANTHER" id="PTHR31286">
    <property type="entry name" value="GLYCINE-RICH CELL WALL STRUCTURAL PROTEIN 1.8-LIKE"/>
    <property type="match status" value="1"/>
</dbReference>
<sequence length="310" mass="35111">MGDSVGDSTGRLANKVRHRLDELSDSDDSVGNDMGMKVDSGTNLIVSWKDKLLMGFDFQKANTQKEDDFELLEGDAKKEIVNGIPTITFSEPVHQFITKQMARAALQVIDFDNDYFSMNFQNDEDYLEALSGGPWTIFGHYLIVHIWTPAFTTDQDHLNSLMVWIRQLGLPEGLYTKSLLKFIGREIGPITKIDRNTDNYTMGQFARLAIYIDLGKPLISKPEDVPKRTSNGNHGKDTSMQRRVGEEKFGPWMVVEYRQRRNSRSGVKAKDAFGDRKADESRFTVLRENHEGMKDDGLNAIKDNGGNIYS</sequence>
<comment type="caution">
    <text evidence="3">The sequence shown here is derived from an EMBL/GenBank/DDBJ whole genome shotgun (WGS) entry which is preliminary data.</text>
</comment>
<accession>A0A7J9IMK0</accession>
<feature type="domain" description="DUF4283" evidence="2">
    <location>
        <begin position="93"/>
        <end position="154"/>
    </location>
</feature>
<dbReference type="AlphaFoldDB" id="A0A7J9IMK0"/>
<dbReference type="InterPro" id="IPR040256">
    <property type="entry name" value="At4g02000-like"/>
</dbReference>
<reference evidence="3 4" key="1">
    <citation type="journal article" date="2019" name="Genome Biol. Evol.">
        <title>Insights into the evolution of the New World diploid cottons (Gossypium, subgenus Houzingenia) based on genome sequencing.</title>
        <authorList>
            <person name="Grover C.E."/>
            <person name="Arick M.A. 2nd"/>
            <person name="Thrash A."/>
            <person name="Conover J.L."/>
            <person name="Sanders W.S."/>
            <person name="Peterson D.G."/>
            <person name="Frelichowski J.E."/>
            <person name="Scheffler J.A."/>
            <person name="Scheffler B.E."/>
            <person name="Wendel J.F."/>
        </authorList>
    </citation>
    <scope>NUCLEOTIDE SEQUENCE [LARGE SCALE GENOMIC DNA]</scope>
    <source>
        <strain evidence="3">6</strain>
        <tissue evidence="3">Leaf</tissue>
    </source>
</reference>
<evidence type="ECO:0000256" key="1">
    <source>
        <dbReference type="SAM" id="MobiDB-lite"/>
    </source>
</evidence>
<dbReference type="Proteomes" id="UP000593575">
    <property type="component" value="Unassembled WGS sequence"/>
</dbReference>
<dbReference type="Pfam" id="PF14111">
    <property type="entry name" value="DUF4283"/>
    <property type="match status" value="1"/>
</dbReference>
<dbReference type="InterPro" id="IPR025558">
    <property type="entry name" value="DUF4283"/>
</dbReference>
<dbReference type="PANTHER" id="PTHR31286:SF99">
    <property type="entry name" value="DUF4283 DOMAIN-CONTAINING PROTEIN"/>
    <property type="match status" value="1"/>
</dbReference>
<keyword evidence="4" id="KW-1185">Reference proteome</keyword>
<feature type="compositionally biased region" description="Basic and acidic residues" evidence="1">
    <location>
        <begin position="288"/>
        <end position="297"/>
    </location>
</feature>
<feature type="region of interest" description="Disordered" evidence="1">
    <location>
        <begin position="288"/>
        <end position="310"/>
    </location>
</feature>